<keyword evidence="3" id="KW-0378">Hydrolase</keyword>
<dbReference type="InterPro" id="IPR045175">
    <property type="entry name" value="M28_fam"/>
</dbReference>
<evidence type="ECO:0000256" key="1">
    <source>
        <dbReference type="SAM" id="SignalP"/>
    </source>
</evidence>
<dbReference type="GO" id="GO:0008235">
    <property type="term" value="F:metalloexopeptidase activity"/>
    <property type="evidence" value="ECO:0007669"/>
    <property type="project" value="InterPro"/>
</dbReference>
<name>A0A4U1C4G0_9SPHI</name>
<sequence length="433" mass="47670">MKKINIIAIAAGLIILQSCATQKTPQSIITQEEVSRVIKTLSADDMLGRSALKPNEIGKAADFISSEFKKAGLKYFDGATTYRQNFTMSNIKPEGGKLTINGKEVSTEIFGVSSSKESLTMTNVPQILKIEKGDNFNAKYRQALNGDKDLLVCIDESFKSTFSRVKGFLNRGNMVASDKKESPSIVFLLTNETPVNMSLQFKNKITPMPMFNVVGVLPGKSRPNEYVVFSGHYDHLGIIKATNQDSIANGADDDASGTTAVIELAKYFAQKKDNERTLVFVAFTAEEIGGYGSQYFSKQLNPDQTVAMFNIEMIGKESKFGINNAFITGYDRSDFGKILQKNLEGTAFKFYPDPYPQQNLFFRSDNATLARLGVPAHTISSDQIDTDKLYHSVDDEFESMNISNITEIIKAIAISSTSIINGKDTPSRVSGVE</sequence>
<protein>
    <submittedName>
        <fullName evidence="3">M20/M25/M40 family metallo-hydrolase</fullName>
    </submittedName>
</protein>
<evidence type="ECO:0000259" key="2">
    <source>
        <dbReference type="Pfam" id="PF04389"/>
    </source>
</evidence>
<dbReference type="PANTHER" id="PTHR12147">
    <property type="entry name" value="METALLOPEPTIDASE M28 FAMILY MEMBER"/>
    <property type="match status" value="1"/>
</dbReference>
<dbReference type="PANTHER" id="PTHR12147:SF26">
    <property type="entry name" value="PEPTIDASE M28 DOMAIN-CONTAINING PROTEIN"/>
    <property type="match status" value="1"/>
</dbReference>
<organism evidence="3 4">
    <name type="scientific">Pedobacter cryophilus</name>
    <dbReference type="NCBI Taxonomy" id="2571271"/>
    <lineage>
        <taxon>Bacteria</taxon>
        <taxon>Pseudomonadati</taxon>
        <taxon>Bacteroidota</taxon>
        <taxon>Sphingobacteriia</taxon>
        <taxon>Sphingobacteriales</taxon>
        <taxon>Sphingobacteriaceae</taxon>
        <taxon>Pedobacter</taxon>
    </lineage>
</organism>
<proteinExistence type="predicted"/>
<accession>A0A4U1C4G0</accession>
<dbReference type="GO" id="GO:0006508">
    <property type="term" value="P:proteolysis"/>
    <property type="evidence" value="ECO:0007669"/>
    <property type="project" value="InterPro"/>
</dbReference>
<dbReference type="Gene3D" id="3.40.630.10">
    <property type="entry name" value="Zn peptidases"/>
    <property type="match status" value="1"/>
</dbReference>
<dbReference type="OrthoDB" id="9764939at2"/>
<evidence type="ECO:0000313" key="3">
    <source>
        <dbReference type="EMBL" id="TKC00776.1"/>
    </source>
</evidence>
<keyword evidence="4" id="KW-1185">Reference proteome</keyword>
<dbReference type="RefSeq" id="WP_136824982.1">
    <property type="nucleotide sequence ID" value="NZ_SWBP01000001.1"/>
</dbReference>
<dbReference type="SUPFAM" id="SSF53187">
    <property type="entry name" value="Zn-dependent exopeptidases"/>
    <property type="match status" value="1"/>
</dbReference>
<keyword evidence="1" id="KW-0732">Signal</keyword>
<feature type="signal peptide" evidence="1">
    <location>
        <begin position="1"/>
        <end position="20"/>
    </location>
</feature>
<dbReference type="Pfam" id="PF04389">
    <property type="entry name" value="Peptidase_M28"/>
    <property type="match status" value="1"/>
</dbReference>
<feature type="chain" id="PRO_5020639323" evidence="1">
    <location>
        <begin position="21"/>
        <end position="433"/>
    </location>
</feature>
<dbReference type="AlphaFoldDB" id="A0A4U1C4G0"/>
<gene>
    <name evidence="3" type="ORF">FA046_03615</name>
</gene>
<reference evidence="3 4" key="1">
    <citation type="submission" date="2019-04" db="EMBL/GenBank/DDBJ databases">
        <title>Pedobacter sp. AR-3-17 sp. nov., isolated from Arctic soil.</title>
        <authorList>
            <person name="Dahal R.H."/>
            <person name="Kim D.-U."/>
        </authorList>
    </citation>
    <scope>NUCLEOTIDE SEQUENCE [LARGE SCALE GENOMIC DNA]</scope>
    <source>
        <strain evidence="3 4">AR-3-17</strain>
    </source>
</reference>
<feature type="domain" description="Peptidase M28" evidence="2">
    <location>
        <begin position="212"/>
        <end position="412"/>
    </location>
</feature>
<comment type="caution">
    <text evidence="3">The sequence shown here is derived from an EMBL/GenBank/DDBJ whole genome shotgun (WGS) entry which is preliminary data.</text>
</comment>
<dbReference type="InterPro" id="IPR007484">
    <property type="entry name" value="Peptidase_M28"/>
</dbReference>
<dbReference type="PROSITE" id="PS51257">
    <property type="entry name" value="PROKAR_LIPOPROTEIN"/>
    <property type="match status" value="1"/>
</dbReference>
<evidence type="ECO:0000313" key="4">
    <source>
        <dbReference type="Proteomes" id="UP000308181"/>
    </source>
</evidence>
<dbReference type="EMBL" id="SWBP01000001">
    <property type="protein sequence ID" value="TKC00776.1"/>
    <property type="molecule type" value="Genomic_DNA"/>
</dbReference>
<dbReference type="Proteomes" id="UP000308181">
    <property type="component" value="Unassembled WGS sequence"/>
</dbReference>